<evidence type="ECO:0000256" key="5">
    <source>
        <dbReference type="ARBA" id="ARBA00022989"/>
    </source>
</evidence>
<feature type="transmembrane region" description="Helical" evidence="7">
    <location>
        <begin position="314"/>
        <end position="337"/>
    </location>
</feature>
<feature type="transmembrane region" description="Helical" evidence="7">
    <location>
        <begin position="594"/>
        <end position="617"/>
    </location>
</feature>
<evidence type="ECO:0000259" key="8">
    <source>
        <dbReference type="PROSITE" id="PS50156"/>
    </source>
</evidence>
<dbReference type="PANTHER" id="PTHR33406">
    <property type="entry name" value="MEMBRANE PROTEIN MJ1562-RELATED"/>
    <property type="match status" value="1"/>
</dbReference>
<keyword evidence="6 7" id="KW-0472">Membrane</keyword>
<proteinExistence type="inferred from homology"/>
<keyword evidence="3" id="KW-1003">Cell membrane</keyword>
<comment type="similarity">
    <text evidence="2">Belongs to the resistance-nodulation-cell division (RND) (TC 2.A.6) family. MmpL subfamily.</text>
</comment>
<dbReference type="InterPro" id="IPR004869">
    <property type="entry name" value="MMPL_dom"/>
</dbReference>
<comment type="caution">
    <text evidence="9">The sequence shown here is derived from an EMBL/GenBank/DDBJ whole genome shotgun (WGS) entry which is preliminary data.</text>
</comment>
<dbReference type="AlphaFoldDB" id="A0A916XIB7"/>
<protein>
    <submittedName>
        <fullName evidence="9">Multidrug RND transporter</fullName>
    </submittedName>
</protein>
<feature type="transmembrane region" description="Helical" evidence="7">
    <location>
        <begin position="222"/>
        <end position="242"/>
    </location>
</feature>
<dbReference type="RefSeq" id="WP_188677217.1">
    <property type="nucleotide sequence ID" value="NZ_BMJH01000004.1"/>
</dbReference>
<evidence type="ECO:0000256" key="1">
    <source>
        <dbReference type="ARBA" id="ARBA00004651"/>
    </source>
</evidence>
<dbReference type="PROSITE" id="PS50156">
    <property type="entry name" value="SSD"/>
    <property type="match status" value="1"/>
</dbReference>
<evidence type="ECO:0000256" key="4">
    <source>
        <dbReference type="ARBA" id="ARBA00022692"/>
    </source>
</evidence>
<feature type="transmembrane region" description="Helical" evidence="7">
    <location>
        <begin position="273"/>
        <end position="293"/>
    </location>
</feature>
<reference evidence="9" key="1">
    <citation type="journal article" date="2014" name="Int. J. Syst. Evol. Microbiol.">
        <title>Complete genome sequence of Corynebacterium casei LMG S-19264T (=DSM 44701T), isolated from a smear-ripened cheese.</title>
        <authorList>
            <consortium name="US DOE Joint Genome Institute (JGI-PGF)"/>
            <person name="Walter F."/>
            <person name="Albersmeier A."/>
            <person name="Kalinowski J."/>
            <person name="Ruckert C."/>
        </authorList>
    </citation>
    <scope>NUCLEOTIDE SEQUENCE</scope>
    <source>
        <strain evidence="9">CGMCC 1.15478</strain>
    </source>
</reference>
<evidence type="ECO:0000256" key="2">
    <source>
        <dbReference type="ARBA" id="ARBA00010157"/>
    </source>
</evidence>
<reference evidence="9" key="2">
    <citation type="submission" date="2020-09" db="EMBL/GenBank/DDBJ databases">
        <authorList>
            <person name="Sun Q."/>
            <person name="Zhou Y."/>
        </authorList>
    </citation>
    <scope>NUCLEOTIDE SEQUENCE</scope>
    <source>
        <strain evidence="9">CGMCC 1.15478</strain>
    </source>
</reference>
<feature type="transmembrane region" description="Helical" evidence="7">
    <location>
        <begin position="349"/>
        <end position="371"/>
    </location>
</feature>
<accession>A0A916XIB7</accession>
<feature type="domain" description="SSD" evidence="8">
    <location>
        <begin position="222"/>
        <end position="371"/>
    </location>
</feature>
<feature type="transmembrane region" description="Helical" evidence="7">
    <location>
        <begin position="404"/>
        <end position="425"/>
    </location>
</feature>
<organism evidence="9 10">
    <name type="scientific">Hoyosella rhizosphaerae</name>
    <dbReference type="NCBI Taxonomy" id="1755582"/>
    <lineage>
        <taxon>Bacteria</taxon>
        <taxon>Bacillati</taxon>
        <taxon>Actinomycetota</taxon>
        <taxon>Actinomycetes</taxon>
        <taxon>Mycobacteriales</taxon>
        <taxon>Hoyosellaceae</taxon>
        <taxon>Hoyosella</taxon>
    </lineage>
</organism>
<comment type="subcellular location">
    <subcellularLocation>
        <location evidence="1">Cell membrane</location>
        <topology evidence="1">Multi-pass membrane protein</topology>
    </subcellularLocation>
</comment>
<feature type="transmembrane region" description="Helical" evidence="7">
    <location>
        <begin position="709"/>
        <end position="733"/>
    </location>
</feature>
<dbReference type="PANTHER" id="PTHR33406:SF11">
    <property type="entry name" value="MEMBRANE PROTEIN SCO6666-RELATED"/>
    <property type="match status" value="1"/>
</dbReference>
<dbReference type="SUPFAM" id="SSF82866">
    <property type="entry name" value="Multidrug efflux transporter AcrB transmembrane domain"/>
    <property type="match status" value="2"/>
</dbReference>
<evidence type="ECO:0000256" key="7">
    <source>
        <dbReference type="SAM" id="Phobius"/>
    </source>
</evidence>
<dbReference type="Proteomes" id="UP000641514">
    <property type="component" value="Unassembled WGS sequence"/>
</dbReference>
<feature type="transmembrane region" description="Helical" evidence="7">
    <location>
        <begin position="680"/>
        <end position="697"/>
    </location>
</feature>
<feature type="transmembrane region" description="Helical" evidence="7">
    <location>
        <begin position="568"/>
        <end position="587"/>
    </location>
</feature>
<keyword evidence="5 7" id="KW-1133">Transmembrane helix</keyword>
<name>A0A916XIB7_9ACTN</name>
<gene>
    <name evidence="9" type="ORF">GCM10011410_30810</name>
</gene>
<evidence type="ECO:0000313" key="9">
    <source>
        <dbReference type="EMBL" id="GGC75333.1"/>
    </source>
</evidence>
<sequence length="776" mass="81836">MATYLYRLGKFAYRRKGVVLSFWLALLVLSGVAAATLSGPTKDTFSIPGTQAQEAQDLLAERFPGSSDRDPFNSLSARFLFIAPDGTTLDDDENFAAVDAALADMRGLEQVSDFAKGEPGPDNPGALINPVIGNDGLLQQLLDQGVPAEQAESDAAALSPLSEDRTAGYVDVPFDGDFSIVTDELRAEIEASADAARDAGVEVYVSGTAVQNMDPPGGAAELVGLAVAAVVLVITFGSLIAAGMPLFSAIVGVGIGVSMITAATGFLDLSSTVSTLAIMIGLAVAIDYSLFILSRYRAELSTAPSREEAAGRAVGTAGSAVVFAGLTVIIALLALRVVNIPFLTDMGRAAALTVTLAVLIAITMLPAVLGISKSWAFRGRLPFLREVDPEHPDRLTNGRRWANVVTRIPVVTMVGAIVLLGVLAIPAAKLELALPTPATEPPGSSAREAYDRTADAFGDGRSAQLLVVTDAQDVADDQRMAVYGDVVAKLYEFDNVSNVQIVGINESGDTAQILVTPASGPISEETKDLVNAIRDAEPGVNSELGVNYGVAGQTAIEIDVSDRLLEALVPYLAVVVGLAFILLMLVFRSILVPLTATLGFLLSVAATFGATVAIFQLNWLGIATNPQPLVSFLPIFLIGVVFGLAMDYQVFLVSRMREAYVHGESATDAIVSGFSHGARVVTAAAVIMMSVFAAFIAEDMAFIKVMGFALAAAILFDAFIVRMVLIPSVMALLGDKAWWLPKWLDRILPNIDVEGEKLAKQLEQPREPEKVTVAQH</sequence>
<evidence type="ECO:0000313" key="10">
    <source>
        <dbReference type="Proteomes" id="UP000641514"/>
    </source>
</evidence>
<dbReference type="EMBL" id="BMJH01000004">
    <property type="protein sequence ID" value="GGC75333.1"/>
    <property type="molecule type" value="Genomic_DNA"/>
</dbReference>
<keyword evidence="4 7" id="KW-0812">Transmembrane</keyword>
<feature type="transmembrane region" description="Helical" evidence="7">
    <location>
        <begin position="629"/>
        <end position="648"/>
    </location>
</feature>
<dbReference type="InterPro" id="IPR000731">
    <property type="entry name" value="SSD"/>
</dbReference>
<dbReference type="Pfam" id="PF03176">
    <property type="entry name" value="MMPL"/>
    <property type="match status" value="2"/>
</dbReference>
<dbReference type="Gene3D" id="1.20.1640.10">
    <property type="entry name" value="Multidrug efflux transporter AcrB transmembrane domain"/>
    <property type="match status" value="2"/>
</dbReference>
<evidence type="ECO:0000256" key="3">
    <source>
        <dbReference type="ARBA" id="ARBA00022475"/>
    </source>
</evidence>
<feature type="transmembrane region" description="Helical" evidence="7">
    <location>
        <begin position="249"/>
        <end position="267"/>
    </location>
</feature>
<dbReference type="InterPro" id="IPR050545">
    <property type="entry name" value="Mycobact_MmpL"/>
</dbReference>
<keyword evidence="10" id="KW-1185">Reference proteome</keyword>
<dbReference type="GO" id="GO:0005886">
    <property type="term" value="C:plasma membrane"/>
    <property type="evidence" value="ECO:0007669"/>
    <property type="project" value="UniProtKB-SubCell"/>
</dbReference>
<evidence type="ECO:0000256" key="6">
    <source>
        <dbReference type="ARBA" id="ARBA00023136"/>
    </source>
</evidence>